<sequence>MRLPSTYALDKESIKLNAYRLLCHFYANKEIARSVDPDNRDDPFAKLEDCYFHREMSKLLIDIAISLRILDDQMSKADEASDEVIAYNRRKTEVNRKYSCMMFDDMSLREVCNKIIHAEVVEPHFAESDDGTHKIDSFNWLYWSDSMEQSGDTDIPKPEPIKWKYLARRIRLGGRKGKQKWWFLLEVPTFVNAIIELLDE</sequence>
<comment type="caution">
    <text evidence="1">The sequence shown here is derived from an EMBL/GenBank/DDBJ whole genome shotgun (WGS) entry which is preliminary data.</text>
</comment>
<keyword evidence="2" id="KW-1185">Reference proteome</keyword>
<name>A0A849VFK5_9GAMM</name>
<dbReference type="AlphaFoldDB" id="A0A849VFK5"/>
<organism evidence="1 2">
    <name type="scientific">Pseudoalteromonas caenipelagi</name>
    <dbReference type="NCBI Taxonomy" id="2726988"/>
    <lineage>
        <taxon>Bacteria</taxon>
        <taxon>Pseudomonadati</taxon>
        <taxon>Pseudomonadota</taxon>
        <taxon>Gammaproteobacteria</taxon>
        <taxon>Alteromonadales</taxon>
        <taxon>Pseudoalteromonadaceae</taxon>
        <taxon>Pseudoalteromonas</taxon>
    </lineage>
</organism>
<accession>A0A849VFK5</accession>
<reference evidence="1 2" key="1">
    <citation type="submission" date="2020-04" db="EMBL/GenBank/DDBJ databases">
        <title>Pseudoalteromonas caenipelagi sp. nov., isolated from a tidal flat.</title>
        <authorList>
            <person name="Park S."/>
            <person name="Yoon J.-H."/>
        </authorList>
    </citation>
    <scope>NUCLEOTIDE SEQUENCE [LARGE SCALE GENOMIC DNA]</scope>
    <source>
        <strain evidence="1 2">JBTF-M23</strain>
    </source>
</reference>
<evidence type="ECO:0000313" key="1">
    <source>
        <dbReference type="EMBL" id="NOU51293.1"/>
    </source>
</evidence>
<dbReference type="EMBL" id="JABBPG010000004">
    <property type="protein sequence ID" value="NOU51293.1"/>
    <property type="molecule type" value="Genomic_DNA"/>
</dbReference>
<evidence type="ECO:0000313" key="2">
    <source>
        <dbReference type="Proteomes" id="UP000586305"/>
    </source>
</evidence>
<protein>
    <submittedName>
        <fullName evidence="1">Uncharacterized protein</fullName>
    </submittedName>
</protein>
<dbReference type="RefSeq" id="WP_171626353.1">
    <property type="nucleotide sequence ID" value="NZ_JABBPG010000004.1"/>
</dbReference>
<gene>
    <name evidence="1" type="ORF">HG263_12220</name>
</gene>
<dbReference type="Proteomes" id="UP000586305">
    <property type="component" value="Unassembled WGS sequence"/>
</dbReference>
<proteinExistence type="predicted"/>